<organism evidence="4 5">
    <name type="scientific">Waltera acetigignens</name>
    <dbReference type="NCBI Taxonomy" id="2981769"/>
    <lineage>
        <taxon>Bacteria</taxon>
        <taxon>Bacillati</taxon>
        <taxon>Bacillota</taxon>
        <taxon>Clostridia</taxon>
        <taxon>Lachnospirales</taxon>
        <taxon>Lachnospiraceae</taxon>
        <taxon>Waltera</taxon>
    </lineage>
</organism>
<proteinExistence type="predicted"/>
<keyword evidence="2" id="KW-0547">Nucleotide-binding</keyword>
<dbReference type="RefSeq" id="WP_117467335.1">
    <property type="nucleotide sequence ID" value="NZ_JAJEPV010000056.1"/>
</dbReference>
<dbReference type="Proteomes" id="UP001197795">
    <property type="component" value="Unassembled WGS sequence"/>
</dbReference>
<sequence length="153" mass="18039">MSKREELIREYCRQVNESLHFIQKYMEGIVPAGRCSEELYWETKKISEELQKSNHEQTALIRAYLREAAQLYVEGEPWKTRITDRRLCRNTILNHLQMLANVSFWLREQGEPLAEEVCGWLLAQETADVQKVRSGQSLEVAREIYPAVQRKRA</sequence>
<accession>A0AAE3DA81</accession>
<evidence type="ECO:0000313" key="5">
    <source>
        <dbReference type="Proteomes" id="UP001197795"/>
    </source>
</evidence>
<dbReference type="GO" id="GO:0004812">
    <property type="term" value="F:aminoacyl-tRNA ligase activity"/>
    <property type="evidence" value="ECO:0007669"/>
    <property type="project" value="InterPro"/>
</dbReference>
<evidence type="ECO:0000256" key="1">
    <source>
        <dbReference type="ARBA" id="ARBA00022598"/>
    </source>
</evidence>
<protein>
    <submittedName>
        <fullName evidence="4">Uncharacterized protein</fullName>
    </submittedName>
</protein>
<evidence type="ECO:0000256" key="2">
    <source>
        <dbReference type="ARBA" id="ARBA00022741"/>
    </source>
</evidence>
<gene>
    <name evidence="4" type="ORF">LKD75_15990</name>
</gene>
<evidence type="ECO:0000313" key="4">
    <source>
        <dbReference type="EMBL" id="MCC2121064.1"/>
    </source>
</evidence>
<dbReference type="GO" id="GO:0006418">
    <property type="term" value="P:tRNA aminoacylation for protein translation"/>
    <property type="evidence" value="ECO:0007669"/>
    <property type="project" value="InterPro"/>
</dbReference>
<evidence type="ECO:0000256" key="3">
    <source>
        <dbReference type="ARBA" id="ARBA00022840"/>
    </source>
</evidence>
<dbReference type="EMBL" id="JAJEPV010000056">
    <property type="protein sequence ID" value="MCC2121064.1"/>
    <property type="molecule type" value="Genomic_DNA"/>
</dbReference>
<dbReference type="AlphaFoldDB" id="A0AAE3DA81"/>
<name>A0AAE3DA81_9FIRM</name>
<keyword evidence="5" id="KW-1185">Reference proteome</keyword>
<keyword evidence="1" id="KW-0436">Ligase</keyword>
<keyword evidence="3" id="KW-0067">ATP-binding</keyword>
<dbReference type="GO" id="GO:0005524">
    <property type="term" value="F:ATP binding"/>
    <property type="evidence" value="ECO:0007669"/>
    <property type="project" value="UniProtKB-KW"/>
</dbReference>
<reference evidence="4 5" key="1">
    <citation type="submission" date="2021-10" db="EMBL/GenBank/DDBJ databases">
        <title>Anaerobic single-cell dispensing facilitates the cultivation of human gut bacteria.</title>
        <authorList>
            <person name="Afrizal A."/>
        </authorList>
    </citation>
    <scope>NUCLEOTIDE SEQUENCE [LARGE SCALE GENOMIC DNA]</scope>
    <source>
        <strain evidence="4 5">CLA-AA-H273</strain>
    </source>
</reference>
<dbReference type="InterPro" id="IPR009080">
    <property type="entry name" value="tRNAsynth_Ia_anticodon-bd"/>
</dbReference>
<dbReference type="SUPFAM" id="SSF47323">
    <property type="entry name" value="Anticodon-binding domain of a subclass of class I aminoacyl-tRNA synthetases"/>
    <property type="match status" value="1"/>
</dbReference>
<comment type="caution">
    <text evidence="4">The sequence shown here is derived from an EMBL/GenBank/DDBJ whole genome shotgun (WGS) entry which is preliminary data.</text>
</comment>